<dbReference type="InterPro" id="IPR001789">
    <property type="entry name" value="Sig_transdc_resp-reg_receiver"/>
</dbReference>
<feature type="domain" description="Response regulatory" evidence="2">
    <location>
        <begin position="1"/>
        <end position="101"/>
    </location>
</feature>
<dbReference type="PROSITE" id="PS50110">
    <property type="entry name" value="RESPONSE_REGULATORY"/>
    <property type="match status" value="1"/>
</dbReference>
<protein>
    <submittedName>
        <fullName evidence="3">Putative two-component response regulator protein</fullName>
    </submittedName>
</protein>
<dbReference type="GO" id="GO:0000160">
    <property type="term" value="P:phosphorelay signal transduction system"/>
    <property type="evidence" value="ECO:0007669"/>
    <property type="project" value="InterPro"/>
</dbReference>
<feature type="modified residue" description="4-aspartylphosphate" evidence="1">
    <location>
        <position position="41"/>
    </location>
</feature>
<dbReference type="EMBL" id="FUIG01000051">
    <property type="protein sequence ID" value="SJM34405.1"/>
    <property type="molecule type" value="Genomic_DNA"/>
</dbReference>
<dbReference type="AlphaFoldDB" id="A0A2P9ATF7"/>
<gene>
    <name evidence="3" type="ORF">BQ8482_420055</name>
</gene>
<dbReference type="Gene3D" id="3.40.50.2300">
    <property type="match status" value="1"/>
</dbReference>
<dbReference type="Proteomes" id="UP000245698">
    <property type="component" value="Unassembled WGS sequence"/>
</dbReference>
<reference evidence="4" key="1">
    <citation type="submission" date="2016-12" db="EMBL/GenBank/DDBJ databases">
        <authorList>
            <person name="Brunel B."/>
        </authorList>
    </citation>
    <scope>NUCLEOTIDE SEQUENCE [LARGE SCALE GENOMIC DNA]</scope>
</reference>
<evidence type="ECO:0000313" key="4">
    <source>
        <dbReference type="Proteomes" id="UP000245698"/>
    </source>
</evidence>
<keyword evidence="4" id="KW-1185">Reference proteome</keyword>
<keyword evidence="1" id="KW-0597">Phosphoprotein</keyword>
<evidence type="ECO:0000256" key="1">
    <source>
        <dbReference type="PROSITE-ProRule" id="PRU00169"/>
    </source>
</evidence>
<evidence type="ECO:0000259" key="2">
    <source>
        <dbReference type="PROSITE" id="PS50110"/>
    </source>
</evidence>
<sequence length="117" mass="12368">MIVIDIEASLREAGFAVASEPSCSRARLILALVEPDVVILDVLLQDCISSSVAEELVARNIPFVIYSATDIEGRGEAFKAGTFVAKPADESVLVALADSMARASTAARTLRESSRDG</sequence>
<dbReference type="SUPFAM" id="SSF52172">
    <property type="entry name" value="CheY-like"/>
    <property type="match status" value="1"/>
</dbReference>
<name>A0A2P9ATF7_9HYPH</name>
<dbReference type="InterPro" id="IPR011006">
    <property type="entry name" value="CheY-like_superfamily"/>
</dbReference>
<evidence type="ECO:0000313" key="3">
    <source>
        <dbReference type="EMBL" id="SJM34405.1"/>
    </source>
</evidence>
<proteinExistence type="predicted"/>
<accession>A0A2P9ATF7</accession>
<organism evidence="3 4">
    <name type="scientific">Mesorhizobium delmotii</name>
    <dbReference type="NCBI Taxonomy" id="1631247"/>
    <lineage>
        <taxon>Bacteria</taxon>
        <taxon>Pseudomonadati</taxon>
        <taxon>Pseudomonadota</taxon>
        <taxon>Alphaproteobacteria</taxon>
        <taxon>Hyphomicrobiales</taxon>
        <taxon>Phyllobacteriaceae</taxon>
        <taxon>Mesorhizobium</taxon>
    </lineage>
</organism>